<feature type="region of interest" description="Disordered" evidence="1">
    <location>
        <begin position="81"/>
        <end position="110"/>
    </location>
</feature>
<proteinExistence type="predicted"/>
<protein>
    <recommendedName>
        <fullName evidence="3">2TM domain-containing protein</fullName>
    </recommendedName>
</protein>
<evidence type="ECO:0000259" key="3">
    <source>
        <dbReference type="Pfam" id="PF13239"/>
    </source>
</evidence>
<accession>K9W6T5</accession>
<evidence type="ECO:0000256" key="1">
    <source>
        <dbReference type="SAM" id="MobiDB-lite"/>
    </source>
</evidence>
<dbReference type="PROSITE" id="PS51257">
    <property type="entry name" value="PROKAR_LIPOPROTEIN"/>
    <property type="match status" value="1"/>
</dbReference>
<dbReference type="InterPro" id="IPR025698">
    <property type="entry name" value="2TM_dom"/>
</dbReference>
<feature type="domain" description="2TM" evidence="3">
    <location>
        <begin position="17"/>
        <end position="78"/>
    </location>
</feature>
<keyword evidence="5" id="KW-1185">Reference proteome</keyword>
<dbReference type="Pfam" id="PF13239">
    <property type="entry name" value="2TM"/>
    <property type="match status" value="1"/>
</dbReference>
<dbReference type="OrthoDB" id="532541at2"/>
<organism evidence="4 5">
    <name type="scientific">Crinalium epipsammum PCC 9333</name>
    <dbReference type="NCBI Taxonomy" id="1173022"/>
    <lineage>
        <taxon>Bacteria</taxon>
        <taxon>Bacillati</taxon>
        <taxon>Cyanobacteriota</taxon>
        <taxon>Cyanophyceae</taxon>
        <taxon>Gomontiellales</taxon>
        <taxon>Gomontiellaceae</taxon>
        <taxon>Crinalium</taxon>
    </lineage>
</organism>
<feature type="transmembrane region" description="Helical" evidence="2">
    <location>
        <begin position="21"/>
        <end position="40"/>
    </location>
</feature>
<dbReference type="STRING" id="1173022.Cri9333_4392"/>
<name>K9W6T5_9CYAN</name>
<feature type="transmembrane region" description="Helical" evidence="2">
    <location>
        <begin position="52"/>
        <end position="75"/>
    </location>
</feature>
<evidence type="ECO:0000256" key="2">
    <source>
        <dbReference type="SAM" id="Phobius"/>
    </source>
</evidence>
<keyword evidence="2" id="KW-1133">Transmembrane helix</keyword>
<evidence type="ECO:0000313" key="5">
    <source>
        <dbReference type="Proteomes" id="UP000010472"/>
    </source>
</evidence>
<dbReference type="AlphaFoldDB" id="K9W6T5"/>
<dbReference type="Proteomes" id="UP000010472">
    <property type="component" value="Chromosome"/>
</dbReference>
<sequence length="110" mass="12620">MPPRWPRQPDRRDPDYRRLDDRMNFAIHVGIFAACNSGLWFFHNLQHTTWDWITLVTGGWASLLAAHALYIFAIADYSEPSPESLATPAVGFQPKPQNKPKTKSKKTAKR</sequence>
<gene>
    <name evidence="4" type="ORF">Cri9333_4392</name>
</gene>
<dbReference type="KEGG" id="cep:Cri9333_4392"/>
<feature type="compositionally biased region" description="Basic residues" evidence="1">
    <location>
        <begin position="98"/>
        <end position="110"/>
    </location>
</feature>
<keyword evidence="2" id="KW-0472">Membrane</keyword>
<evidence type="ECO:0000313" key="4">
    <source>
        <dbReference type="EMBL" id="AFZ15175.1"/>
    </source>
</evidence>
<dbReference type="HOGENOM" id="CLU_173130_0_0_3"/>
<keyword evidence="2" id="KW-0812">Transmembrane</keyword>
<dbReference type="PATRIC" id="fig|1173022.3.peg.4742"/>
<reference evidence="4 5" key="1">
    <citation type="submission" date="2012-06" db="EMBL/GenBank/DDBJ databases">
        <title>Finished chromosome of genome of Crinalium epipsammum PCC 9333.</title>
        <authorList>
            <consortium name="US DOE Joint Genome Institute"/>
            <person name="Gugger M."/>
            <person name="Coursin T."/>
            <person name="Rippka R."/>
            <person name="Tandeau De Marsac N."/>
            <person name="Huntemann M."/>
            <person name="Wei C.-L."/>
            <person name="Han J."/>
            <person name="Detter J.C."/>
            <person name="Han C."/>
            <person name="Tapia R."/>
            <person name="Davenport K."/>
            <person name="Daligault H."/>
            <person name="Erkkila T."/>
            <person name="Gu W."/>
            <person name="Munk A.C.C."/>
            <person name="Teshima H."/>
            <person name="Xu Y."/>
            <person name="Chain P."/>
            <person name="Chen A."/>
            <person name="Krypides N."/>
            <person name="Mavromatis K."/>
            <person name="Markowitz V."/>
            <person name="Szeto E."/>
            <person name="Ivanova N."/>
            <person name="Mikhailova N."/>
            <person name="Ovchinnikova G."/>
            <person name="Pagani I."/>
            <person name="Pati A."/>
            <person name="Goodwin L."/>
            <person name="Peters L."/>
            <person name="Pitluck S."/>
            <person name="Woyke T."/>
            <person name="Kerfeld C."/>
        </authorList>
    </citation>
    <scope>NUCLEOTIDE SEQUENCE [LARGE SCALE GENOMIC DNA]</scope>
    <source>
        <strain evidence="4 5">PCC 9333</strain>
    </source>
</reference>
<dbReference type="EMBL" id="CP003620">
    <property type="protein sequence ID" value="AFZ15175.1"/>
    <property type="molecule type" value="Genomic_DNA"/>
</dbReference>
<dbReference type="eggNOG" id="ENOG5032RNE">
    <property type="taxonomic scope" value="Bacteria"/>
</dbReference>